<dbReference type="Pfam" id="PF00126">
    <property type="entry name" value="HTH_1"/>
    <property type="match status" value="1"/>
</dbReference>
<dbReference type="Gene3D" id="1.10.10.10">
    <property type="entry name" value="Winged helix-like DNA-binding domain superfamily/Winged helix DNA-binding domain"/>
    <property type="match status" value="1"/>
</dbReference>
<evidence type="ECO:0000313" key="7">
    <source>
        <dbReference type="Proteomes" id="UP000199544"/>
    </source>
</evidence>
<dbReference type="GO" id="GO:0003700">
    <property type="term" value="F:DNA-binding transcription factor activity"/>
    <property type="evidence" value="ECO:0007669"/>
    <property type="project" value="InterPro"/>
</dbReference>
<reference evidence="7" key="1">
    <citation type="submission" date="2016-10" db="EMBL/GenBank/DDBJ databases">
        <authorList>
            <person name="Varghese N."/>
            <person name="Submissions S."/>
        </authorList>
    </citation>
    <scope>NUCLEOTIDE SEQUENCE [LARGE SCALE GENOMIC DNA]</scope>
    <source>
        <strain evidence="7">CGMCC 1.6854</strain>
    </source>
</reference>
<keyword evidence="2" id="KW-0805">Transcription regulation</keyword>
<dbReference type="InterPro" id="IPR050950">
    <property type="entry name" value="HTH-type_LysR_regulators"/>
</dbReference>
<keyword evidence="7" id="KW-1185">Reference proteome</keyword>
<dbReference type="PANTHER" id="PTHR30419">
    <property type="entry name" value="HTH-TYPE TRANSCRIPTIONAL REGULATOR YBHD"/>
    <property type="match status" value="1"/>
</dbReference>
<dbReference type="Gene3D" id="3.40.190.290">
    <property type="match status" value="1"/>
</dbReference>
<dbReference type="CDD" id="cd05466">
    <property type="entry name" value="PBP2_LTTR_substrate"/>
    <property type="match status" value="1"/>
</dbReference>
<dbReference type="InterPro" id="IPR036390">
    <property type="entry name" value="WH_DNA-bd_sf"/>
</dbReference>
<protein>
    <submittedName>
        <fullName evidence="6">DNA-binding transcriptional regulator, LysR family</fullName>
    </submittedName>
</protein>
<evidence type="ECO:0000256" key="4">
    <source>
        <dbReference type="ARBA" id="ARBA00023163"/>
    </source>
</evidence>
<dbReference type="Pfam" id="PF03466">
    <property type="entry name" value="LysR_substrate"/>
    <property type="match status" value="1"/>
</dbReference>
<comment type="similarity">
    <text evidence="1">Belongs to the LysR transcriptional regulatory family.</text>
</comment>
<dbReference type="PROSITE" id="PS50931">
    <property type="entry name" value="HTH_LYSR"/>
    <property type="match status" value="1"/>
</dbReference>
<dbReference type="AlphaFoldDB" id="A0A1G9V401"/>
<dbReference type="FunFam" id="1.10.10.10:FF:000001">
    <property type="entry name" value="LysR family transcriptional regulator"/>
    <property type="match status" value="1"/>
</dbReference>
<dbReference type="GO" id="GO:0003677">
    <property type="term" value="F:DNA binding"/>
    <property type="evidence" value="ECO:0007669"/>
    <property type="project" value="UniProtKB-KW"/>
</dbReference>
<dbReference type="OrthoDB" id="63123at2"/>
<dbReference type="InterPro" id="IPR000847">
    <property type="entry name" value="LysR_HTH_N"/>
</dbReference>
<evidence type="ECO:0000313" key="6">
    <source>
        <dbReference type="EMBL" id="SDM66888.1"/>
    </source>
</evidence>
<dbReference type="EMBL" id="FNHW01000001">
    <property type="protein sequence ID" value="SDM66888.1"/>
    <property type="molecule type" value="Genomic_DNA"/>
</dbReference>
<dbReference type="Proteomes" id="UP000199544">
    <property type="component" value="Unassembled WGS sequence"/>
</dbReference>
<evidence type="ECO:0000256" key="3">
    <source>
        <dbReference type="ARBA" id="ARBA00023125"/>
    </source>
</evidence>
<dbReference type="GO" id="GO:0005829">
    <property type="term" value="C:cytosol"/>
    <property type="evidence" value="ECO:0007669"/>
    <property type="project" value="TreeGrafter"/>
</dbReference>
<dbReference type="InterPro" id="IPR005119">
    <property type="entry name" value="LysR_subst-bd"/>
</dbReference>
<dbReference type="STRING" id="459525.SAMN04488137_1346"/>
<dbReference type="PANTHER" id="PTHR30419:SF24">
    <property type="entry name" value="HTH-TYPE TRANSCRIPTIONAL REGULATOR CZCR"/>
    <property type="match status" value="1"/>
</dbReference>
<name>A0A1G9V401_9BACL</name>
<feature type="domain" description="HTH lysR-type" evidence="5">
    <location>
        <begin position="1"/>
        <end position="58"/>
    </location>
</feature>
<evidence type="ECO:0000256" key="2">
    <source>
        <dbReference type="ARBA" id="ARBA00023015"/>
    </source>
</evidence>
<dbReference type="RefSeq" id="WP_090233422.1">
    <property type="nucleotide sequence ID" value="NZ_FNHW01000001.1"/>
</dbReference>
<dbReference type="PRINTS" id="PR00039">
    <property type="entry name" value="HTHLYSR"/>
</dbReference>
<keyword evidence="3 6" id="KW-0238">DNA-binding</keyword>
<gene>
    <name evidence="6" type="ORF">SAMN04488137_1346</name>
</gene>
<accession>A0A1G9V401</accession>
<evidence type="ECO:0000256" key="1">
    <source>
        <dbReference type="ARBA" id="ARBA00009437"/>
    </source>
</evidence>
<evidence type="ECO:0000259" key="5">
    <source>
        <dbReference type="PROSITE" id="PS50931"/>
    </source>
</evidence>
<sequence>MSIGKYEIFQTVVELGSLTKASEILNISQSGVSHAISSLEKDLGFSLLTRNKAGIRLTANGEKMLQYVREILHLNEKMLQEAGEIKGLEIGTVRVGTFSSVSAVWLPGIVKKFTNQYPHIKIDIMEGKQEEISQWISQGIVDFGFLMLPAADLEILHLKKELLFCVVPETHHLAAEEFIKPDALKEEKLILQKSTLKTIRNLFKALKLNPEISFHLDDEQAVISMVKHSLGVAILPEIALHHLPEGVKRIPLSDDRAICSMGIGSNSFKSLPPAAEKFIAASTLWLNEHFT</sequence>
<proteinExistence type="inferred from homology"/>
<keyword evidence="4" id="KW-0804">Transcription</keyword>
<dbReference type="SUPFAM" id="SSF46785">
    <property type="entry name" value="Winged helix' DNA-binding domain"/>
    <property type="match status" value="1"/>
</dbReference>
<dbReference type="InterPro" id="IPR036388">
    <property type="entry name" value="WH-like_DNA-bd_sf"/>
</dbReference>
<organism evidence="6 7">
    <name type="scientific">Fictibacillus solisalsi</name>
    <dbReference type="NCBI Taxonomy" id="459525"/>
    <lineage>
        <taxon>Bacteria</taxon>
        <taxon>Bacillati</taxon>
        <taxon>Bacillota</taxon>
        <taxon>Bacilli</taxon>
        <taxon>Bacillales</taxon>
        <taxon>Fictibacillaceae</taxon>
        <taxon>Fictibacillus</taxon>
    </lineage>
</organism>
<dbReference type="SUPFAM" id="SSF53850">
    <property type="entry name" value="Periplasmic binding protein-like II"/>
    <property type="match status" value="1"/>
</dbReference>